<evidence type="ECO:0000313" key="8">
    <source>
        <dbReference type="Proteomes" id="UP000265581"/>
    </source>
</evidence>
<dbReference type="Gene3D" id="3.30.450.330">
    <property type="match status" value="1"/>
</dbReference>
<dbReference type="SUPFAM" id="SSF56601">
    <property type="entry name" value="beta-lactamase/transpeptidase-like"/>
    <property type="match status" value="1"/>
</dbReference>
<keyword evidence="4" id="KW-0812">Transmembrane</keyword>
<dbReference type="SUPFAM" id="SSF56519">
    <property type="entry name" value="Penicillin binding protein dimerisation domain"/>
    <property type="match status" value="1"/>
</dbReference>
<dbReference type="GO" id="GO:0005886">
    <property type="term" value="C:plasma membrane"/>
    <property type="evidence" value="ECO:0007669"/>
    <property type="project" value="TreeGrafter"/>
</dbReference>
<dbReference type="EMBL" id="QUBR01000002">
    <property type="protein sequence ID" value="REK70411.1"/>
    <property type="molecule type" value="Genomic_DNA"/>
</dbReference>
<dbReference type="Gene3D" id="3.40.710.10">
    <property type="entry name" value="DD-peptidase/beta-lactamase superfamily"/>
    <property type="match status" value="1"/>
</dbReference>
<keyword evidence="4" id="KW-1133">Transmembrane helix</keyword>
<evidence type="ECO:0000259" key="5">
    <source>
        <dbReference type="Pfam" id="PF00905"/>
    </source>
</evidence>
<dbReference type="RefSeq" id="WP_119705004.1">
    <property type="nucleotide sequence ID" value="NZ_JBHSOI010000002.1"/>
</dbReference>
<feature type="domain" description="Penicillin-binding protein transpeptidase" evidence="5">
    <location>
        <begin position="259"/>
        <end position="567"/>
    </location>
</feature>
<reference evidence="7 8" key="1">
    <citation type="submission" date="2018-08" db="EMBL/GenBank/DDBJ databases">
        <title>Aeromicrobium sp. M2KJ-4, whole genome shotgun sequence.</title>
        <authorList>
            <person name="Tuo L."/>
        </authorList>
    </citation>
    <scope>NUCLEOTIDE SEQUENCE [LARGE SCALE GENOMIC DNA]</scope>
    <source>
        <strain evidence="7 8">M2KJ-4</strain>
    </source>
</reference>
<dbReference type="Gene3D" id="3.90.1310.10">
    <property type="entry name" value="Penicillin-binding protein 2a (Domain 2)"/>
    <property type="match status" value="1"/>
</dbReference>
<gene>
    <name evidence="7" type="ORF">DX116_14820</name>
</gene>
<evidence type="ECO:0000256" key="3">
    <source>
        <dbReference type="ARBA" id="ARBA00023136"/>
    </source>
</evidence>
<dbReference type="Pfam" id="PF00905">
    <property type="entry name" value="Transpeptidase"/>
    <property type="match status" value="1"/>
</dbReference>
<organism evidence="7 8">
    <name type="scientific">Aeromicrobium endophyticum</name>
    <dbReference type="NCBI Taxonomy" id="2292704"/>
    <lineage>
        <taxon>Bacteria</taxon>
        <taxon>Bacillati</taxon>
        <taxon>Actinomycetota</taxon>
        <taxon>Actinomycetes</taxon>
        <taxon>Propionibacteriales</taxon>
        <taxon>Nocardioidaceae</taxon>
        <taxon>Aeromicrobium</taxon>
    </lineage>
</organism>
<keyword evidence="3 4" id="KW-0472">Membrane</keyword>
<dbReference type="GO" id="GO:0008658">
    <property type="term" value="F:penicillin binding"/>
    <property type="evidence" value="ECO:0007669"/>
    <property type="project" value="InterPro"/>
</dbReference>
<comment type="caution">
    <text evidence="7">The sequence shown here is derived from an EMBL/GenBank/DDBJ whole genome shotgun (WGS) entry which is preliminary data.</text>
</comment>
<dbReference type="PANTHER" id="PTHR30627">
    <property type="entry name" value="PEPTIDOGLYCAN D,D-TRANSPEPTIDASE"/>
    <property type="match status" value="1"/>
</dbReference>
<evidence type="ECO:0000313" key="7">
    <source>
        <dbReference type="EMBL" id="REK70411.1"/>
    </source>
</evidence>
<dbReference type="InterPro" id="IPR036138">
    <property type="entry name" value="PBP_dimer_sf"/>
</dbReference>
<proteinExistence type="inferred from homology"/>
<comment type="subcellular location">
    <subcellularLocation>
        <location evidence="1">Membrane</location>
    </subcellularLocation>
</comment>
<keyword evidence="8" id="KW-1185">Reference proteome</keyword>
<sequence length="590" mass="62959">MSRTKNRGASERHVLTRRRLRACTVVVFIVFGLFGARLFQIQGLDASAYAAQAVAQGTNHSVDPAPRGAILDRNGAQLATSVDGLVITANPKMTTAKAPQIARILREKLGDQIDYFDTIDLLRKPGTEYVVLARNIPRWTADKAITALGKAELVGVFTERENIRTYPGGSLAANLLGYVDGSGKGVAGLEQQYDKALTGVDGKSTYEVSPTGQRIPMADSSITKMVPGKDVKTTIDRDLQWYADQRLTDAVHESSSDWGLAITMDVKTCQIVQMSQSPTFDADTRTGMDDSNTVSRAVQNVYEPGSVMKTVTMAALADQGKIAADTPISVPSSLTIDKFRIGDYWEHGRINLTAAGVIAKSSNLGTIVAAQQMSDQTMYDYFSKFGFGRKTGVNLPGESNGILTDGKLWTKANHATIAFGQGVSVTAMQMIRAVGAIANAGTMCEPTVVSGTVGEDGKETPVATTPGHRVVSKDAAATVTRMMEAVTADDGTAPAAQIEGYRVAGKTGTAWRVDPATGRYIRGQNTVSFMGFAPADNPRFLTYIVLDKPYSNAGGGSTAAPVFHDIMSMALERFGVAPSGSKSPKVEQTW</sequence>
<evidence type="ECO:0000259" key="6">
    <source>
        <dbReference type="Pfam" id="PF03717"/>
    </source>
</evidence>
<protein>
    <submittedName>
        <fullName evidence="7">Penicillin-binding protein 2</fullName>
    </submittedName>
</protein>
<dbReference type="AlphaFoldDB" id="A0A371P3B9"/>
<evidence type="ECO:0000256" key="4">
    <source>
        <dbReference type="SAM" id="Phobius"/>
    </source>
</evidence>
<name>A0A371P3B9_9ACTN</name>
<dbReference type="InterPro" id="IPR012338">
    <property type="entry name" value="Beta-lactam/transpept-like"/>
</dbReference>
<evidence type="ECO:0000256" key="2">
    <source>
        <dbReference type="ARBA" id="ARBA00007171"/>
    </source>
</evidence>
<dbReference type="InterPro" id="IPR001460">
    <property type="entry name" value="PCN-bd_Tpept"/>
</dbReference>
<dbReference type="Proteomes" id="UP000265581">
    <property type="component" value="Unassembled WGS sequence"/>
</dbReference>
<dbReference type="OrthoDB" id="9789078at2"/>
<dbReference type="InterPro" id="IPR050515">
    <property type="entry name" value="Beta-lactam/transpept"/>
</dbReference>
<dbReference type="Pfam" id="PF03717">
    <property type="entry name" value="PBP_dimer"/>
    <property type="match status" value="1"/>
</dbReference>
<feature type="domain" description="Penicillin-binding protein dimerisation" evidence="6">
    <location>
        <begin position="63"/>
        <end position="215"/>
    </location>
</feature>
<evidence type="ECO:0000256" key="1">
    <source>
        <dbReference type="ARBA" id="ARBA00004370"/>
    </source>
</evidence>
<accession>A0A371P3B9</accession>
<dbReference type="InterPro" id="IPR005311">
    <property type="entry name" value="PBP_dimer"/>
</dbReference>
<comment type="similarity">
    <text evidence="2">Belongs to the transpeptidase family.</text>
</comment>
<feature type="transmembrane region" description="Helical" evidence="4">
    <location>
        <begin position="20"/>
        <end position="39"/>
    </location>
</feature>
<dbReference type="PANTHER" id="PTHR30627:SF1">
    <property type="entry name" value="PEPTIDOGLYCAN D,D-TRANSPEPTIDASE FTSI"/>
    <property type="match status" value="1"/>
</dbReference>
<dbReference type="GO" id="GO:0071555">
    <property type="term" value="P:cell wall organization"/>
    <property type="evidence" value="ECO:0007669"/>
    <property type="project" value="TreeGrafter"/>
</dbReference>